<protein>
    <submittedName>
        <fullName evidence="1">Uncharacterized protein</fullName>
    </submittedName>
</protein>
<dbReference type="InterPro" id="IPR049537">
    <property type="entry name" value="RelB-like"/>
</dbReference>
<proteinExistence type="predicted"/>
<dbReference type="EMBL" id="AM778930">
    <property type="protein sequence ID" value="CAO89587.1"/>
    <property type="molecule type" value="Genomic_DNA"/>
</dbReference>
<name>A8YEL6_MICA7</name>
<reference evidence="1" key="1">
    <citation type="submission" date="2007-08" db="EMBL/GenBank/DDBJ databases">
        <authorList>
            <person name="Frangeul L."/>
        </authorList>
    </citation>
    <scope>NUCLEOTIDE SEQUENCE</scope>
    <source>
        <strain evidence="1">PCC 7806</strain>
    </source>
</reference>
<sequence>MSMPSIEYLPDQNGQPKAVVIPIELWRQVFPQEDMSCEEFTEAIEDYCLNQAMDEAQQSPLLDIEEALAYLEE</sequence>
<organism evidence="1">
    <name type="scientific">Microcystis aeruginosa (strain PCC 7806)</name>
    <dbReference type="NCBI Taxonomy" id="267872"/>
    <lineage>
        <taxon>Bacteria</taxon>
        <taxon>Bacillati</taxon>
        <taxon>Cyanobacteriota</taxon>
        <taxon>Cyanophyceae</taxon>
        <taxon>Oscillatoriophycideae</taxon>
        <taxon>Chroococcales</taxon>
        <taxon>Microcystaceae</taxon>
        <taxon>Microcystis</taxon>
    </lineage>
</organism>
<evidence type="ECO:0000313" key="1">
    <source>
        <dbReference type="EMBL" id="CAO89587.1"/>
    </source>
</evidence>
<dbReference type="Pfam" id="PF18506">
    <property type="entry name" value="RelB-like"/>
    <property type="match status" value="1"/>
</dbReference>
<accession>A8YEL6</accession>
<gene>
    <name evidence="1" type="ORF">IPF_6308</name>
</gene>
<dbReference type="AlphaFoldDB" id="A8YEL6"/>